<keyword evidence="4 12" id="KW-0812">Transmembrane</keyword>
<keyword evidence="9" id="KW-1015">Disulfide bond</keyword>
<protein>
    <recommendedName>
        <fullName evidence="13">Generative cell specific-1/HAP2 domain-containing protein</fullName>
    </recommendedName>
</protein>
<keyword evidence="15" id="KW-1185">Reference proteome</keyword>
<dbReference type="GO" id="GO:0005886">
    <property type="term" value="C:plasma membrane"/>
    <property type="evidence" value="ECO:0007669"/>
    <property type="project" value="UniProtKB-SubCell"/>
</dbReference>
<gene>
    <name evidence="14" type="ORF">Tsubulata_028838</name>
</gene>
<name>A0A9Q0FP01_9ROSI</name>
<dbReference type="InterPro" id="IPR018928">
    <property type="entry name" value="HAP2/GCS1_dom"/>
</dbReference>
<feature type="transmembrane region" description="Helical" evidence="12">
    <location>
        <begin position="487"/>
        <end position="508"/>
    </location>
</feature>
<evidence type="ECO:0000313" key="15">
    <source>
        <dbReference type="Proteomes" id="UP001141552"/>
    </source>
</evidence>
<evidence type="ECO:0000256" key="12">
    <source>
        <dbReference type="SAM" id="Phobius"/>
    </source>
</evidence>
<evidence type="ECO:0000256" key="6">
    <source>
        <dbReference type="ARBA" id="ARBA00022989"/>
    </source>
</evidence>
<evidence type="ECO:0000256" key="8">
    <source>
        <dbReference type="ARBA" id="ARBA00023136"/>
    </source>
</evidence>
<feature type="region of interest" description="Disordered" evidence="11">
    <location>
        <begin position="549"/>
        <end position="570"/>
    </location>
</feature>
<dbReference type="GO" id="GO:0008289">
    <property type="term" value="F:lipid binding"/>
    <property type="evidence" value="ECO:0007669"/>
    <property type="project" value="UniProtKB-KW"/>
</dbReference>
<accession>A0A9Q0FP01</accession>
<evidence type="ECO:0000256" key="3">
    <source>
        <dbReference type="ARBA" id="ARBA00022475"/>
    </source>
</evidence>
<proteinExistence type="inferred from homology"/>
<feature type="domain" description="Generative cell specific-1/HAP2" evidence="13">
    <location>
        <begin position="283"/>
        <end position="485"/>
    </location>
</feature>
<keyword evidence="8 12" id="KW-0472">Membrane</keyword>
<evidence type="ECO:0000256" key="7">
    <source>
        <dbReference type="ARBA" id="ARBA00023121"/>
    </source>
</evidence>
<feature type="domain" description="Generative cell specific-1/HAP2" evidence="13">
    <location>
        <begin position="45"/>
        <end position="139"/>
    </location>
</feature>
<evidence type="ECO:0000256" key="11">
    <source>
        <dbReference type="SAM" id="MobiDB-lite"/>
    </source>
</evidence>
<evidence type="ECO:0000256" key="9">
    <source>
        <dbReference type="ARBA" id="ARBA00023157"/>
    </source>
</evidence>
<keyword evidence="7" id="KW-0446">Lipid-binding</keyword>
<comment type="similarity">
    <text evidence="2">Belongs to the HAP2/GCS1 family.</text>
</comment>
<organism evidence="14 15">
    <name type="scientific">Turnera subulata</name>
    <dbReference type="NCBI Taxonomy" id="218843"/>
    <lineage>
        <taxon>Eukaryota</taxon>
        <taxon>Viridiplantae</taxon>
        <taxon>Streptophyta</taxon>
        <taxon>Embryophyta</taxon>
        <taxon>Tracheophyta</taxon>
        <taxon>Spermatophyta</taxon>
        <taxon>Magnoliopsida</taxon>
        <taxon>eudicotyledons</taxon>
        <taxon>Gunneridae</taxon>
        <taxon>Pentapetalae</taxon>
        <taxon>rosids</taxon>
        <taxon>fabids</taxon>
        <taxon>Malpighiales</taxon>
        <taxon>Passifloraceae</taxon>
        <taxon>Turnera</taxon>
    </lineage>
</organism>
<dbReference type="PANTHER" id="PTHR31764:SF0">
    <property type="entry name" value="GENERATIVE CELL SPECIFIC-1_HAP2 DOMAIN-CONTAINING PROTEIN"/>
    <property type="match status" value="1"/>
</dbReference>
<dbReference type="OrthoDB" id="272303at2759"/>
<evidence type="ECO:0000256" key="2">
    <source>
        <dbReference type="ARBA" id="ARBA00010929"/>
    </source>
</evidence>
<dbReference type="PANTHER" id="PTHR31764">
    <property type="entry name" value="PROTEIN HAPLESS 2"/>
    <property type="match status" value="1"/>
</dbReference>
<keyword evidence="5" id="KW-0732">Signal</keyword>
<comment type="subcellular location">
    <subcellularLocation>
        <location evidence="1">Cell membrane</location>
        <topology evidence="1">Single-pass type I membrane protein</topology>
    </subcellularLocation>
</comment>
<evidence type="ECO:0000256" key="5">
    <source>
        <dbReference type="ARBA" id="ARBA00022729"/>
    </source>
</evidence>
<keyword evidence="6 12" id="KW-1133">Transmembrane helix</keyword>
<evidence type="ECO:0000256" key="1">
    <source>
        <dbReference type="ARBA" id="ARBA00004251"/>
    </source>
</evidence>
<evidence type="ECO:0000256" key="4">
    <source>
        <dbReference type="ARBA" id="ARBA00022692"/>
    </source>
</evidence>
<dbReference type="Pfam" id="PF10699">
    <property type="entry name" value="HAP2-GCS1"/>
    <property type="match status" value="2"/>
</dbReference>
<sequence>MAHAILVIIFCCLFTYITVVTVSGIEILSKSKLERCEKNSDSDSNLNCTRKIVINMAVPSGSSGGEASIVAEIVEVEENSTVNMQTLRIPPVITVNKSTAYALYELTYIRDVAYKPQEYYVKTRKCEPDAGATVVQMCERQVKTHQTEICYFISLTIITGDFLSFPLSSLPVVLVDHSDECLLRVGTFNFLFDLVVRFHVFGIGQRSMGFSVRVEVKTGTKFSRKTLFDHFFFCLQEVILGPENRTATATSSDNFLRANLIGDFAGYSNIPSFEDFYLVIPRQNAGTHSFSIGITEALNTNLLIEISADDIEYVYQRSPGKILSATIPTFEALTQFGVATITAQNTGEVEASYSLTFDCSKGVALMEEQFFIMKPKEIASRSFKLYPTTDQAAKYICAAILKDSNFNEVDRAECQFSTTATILDTGTQITPFKPPKTGISGFFDSIESLWNRFWEGLVDFVTGKSCRRKCTGFFDFSCHIQYICMSWMVMFGLLLAIFPTVIVLLWLLHQKGLFDPLYDWWEDYPRADKRRVTNVGRHNVNIHVHRHHEVGTRHHKHNATHKRRTIHQHPRHSYSERDTDYYYYLHHVHKDKNKHRGTKKSRIMRQVYLDRMEKDNIGHHRDTKERDHTRTV</sequence>
<keyword evidence="10" id="KW-0278">Fertilization</keyword>
<reference evidence="14" key="1">
    <citation type="submission" date="2022-02" db="EMBL/GenBank/DDBJ databases">
        <authorList>
            <person name="Henning P.M."/>
            <person name="McCubbin A.G."/>
            <person name="Shore J.S."/>
        </authorList>
    </citation>
    <scope>NUCLEOTIDE SEQUENCE</scope>
    <source>
        <strain evidence="14">F60SS</strain>
        <tissue evidence="14">Leaves</tissue>
    </source>
</reference>
<reference evidence="14" key="2">
    <citation type="journal article" date="2023" name="Plants (Basel)">
        <title>Annotation of the Turnera subulata (Passifloraceae) Draft Genome Reveals the S-Locus Evolved after the Divergence of Turneroideae from Passifloroideae in a Stepwise Manner.</title>
        <authorList>
            <person name="Henning P.M."/>
            <person name="Roalson E.H."/>
            <person name="Mir W."/>
            <person name="McCubbin A.G."/>
            <person name="Shore J.S."/>
        </authorList>
    </citation>
    <scope>NUCLEOTIDE SEQUENCE</scope>
    <source>
        <strain evidence="14">F60SS</strain>
    </source>
</reference>
<dbReference type="InterPro" id="IPR040326">
    <property type="entry name" value="HAP2/GCS1"/>
</dbReference>
<dbReference type="EMBL" id="JAKUCV010004530">
    <property type="protein sequence ID" value="KAJ4835068.1"/>
    <property type="molecule type" value="Genomic_DNA"/>
</dbReference>
<comment type="caution">
    <text evidence="14">The sequence shown here is derived from an EMBL/GenBank/DDBJ whole genome shotgun (WGS) entry which is preliminary data.</text>
</comment>
<dbReference type="AlphaFoldDB" id="A0A9Q0FP01"/>
<evidence type="ECO:0000256" key="10">
    <source>
        <dbReference type="ARBA" id="ARBA00023279"/>
    </source>
</evidence>
<keyword evidence="3" id="KW-1003">Cell membrane</keyword>
<evidence type="ECO:0000259" key="13">
    <source>
        <dbReference type="Pfam" id="PF10699"/>
    </source>
</evidence>
<evidence type="ECO:0000313" key="14">
    <source>
        <dbReference type="EMBL" id="KAJ4835068.1"/>
    </source>
</evidence>
<dbReference type="Proteomes" id="UP001141552">
    <property type="component" value="Unassembled WGS sequence"/>
</dbReference>